<dbReference type="PATRIC" id="fig|1423730.4.peg.1367"/>
<gene>
    <name evidence="1" type="ORF">FC75_GL001310</name>
</gene>
<dbReference type="STRING" id="1423730.FC75_GL001310"/>
<organism evidence="1 2">
    <name type="scientific">Lacticaseibacillus camelliae DSM 22697 = JCM 13995</name>
    <dbReference type="NCBI Taxonomy" id="1423730"/>
    <lineage>
        <taxon>Bacteria</taxon>
        <taxon>Bacillati</taxon>
        <taxon>Bacillota</taxon>
        <taxon>Bacilli</taxon>
        <taxon>Lactobacillales</taxon>
        <taxon>Lactobacillaceae</taxon>
        <taxon>Lacticaseibacillus</taxon>
    </lineage>
</organism>
<name>A0A0R2FD11_9LACO</name>
<sequence>MERNVPRELWLYPDRGMKKWLGWILSDHSAYMESQAIDEKPIPEKPEQKASVIDQVLQTAWERGQVVAIQLNALYDGQYRRDLEGPILGYADGQIYLQRKDGLVLPVQVEDIRHIDVLDATKWWHQ</sequence>
<evidence type="ECO:0000313" key="2">
    <source>
        <dbReference type="Proteomes" id="UP000050865"/>
    </source>
</evidence>
<comment type="caution">
    <text evidence="1">The sequence shown here is derived from an EMBL/GenBank/DDBJ whole genome shotgun (WGS) entry which is preliminary data.</text>
</comment>
<dbReference type="RefSeq" id="WP_056989266.1">
    <property type="nucleotide sequence ID" value="NZ_AYZJ01000024.1"/>
</dbReference>
<accession>A0A0R2FD11</accession>
<evidence type="ECO:0008006" key="3">
    <source>
        <dbReference type="Google" id="ProtNLM"/>
    </source>
</evidence>
<dbReference type="Proteomes" id="UP000050865">
    <property type="component" value="Unassembled WGS sequence"/>
</dbReference>
<protein>
    <recommendedName>
        <fullName evidence="3">DNA-directed RNA polymerase beta subunit</fullName>
    </recommendedName>
</protein>
<evidence type="ECO:0000313" key="1">
    <source>
        <dbReference type="EMBL" id="KRN24133.1"/>
    </source>
</evidence>
<proteinExistence type="predicted"/>
<dbReference type="AlphaFoldDB" id="A0A0R2FD11"/>
<reference evidence="1 2" key="1">
    <citation type="journal article" date="2015" name="Genome Announc.">
        <title>Expanding the biotechnology potential of lactobacilli through comparative genomics of 213 strains and associated genera.</title>
        <authorList>
            <person name="Sun Z."/>
            <person name="Harris H.M."/>
            <person name="McCann A."/>
            <person name="Guo C."/>
            <person name="Argimon S."/>
            <person name="Zhang W."/>
            <person name="Yang X."/>
            <person name="Jeffery I.B."/>
            <person name="Cooney J.C."/>
            <person name="Kagawa T.F."/>
            <person name="Liu W."/>
            <person name="Song Y."/>
            <person name="Salvetti E."/>
            <person name="Wrobel A."/>
            <person name="Rasinkangas P."/>
            <person name="Parkhill J."/>
            <person name="Rea M.C."/>
            <person name="O'Sullivan O."/>
            <person name="Ritari J."/>
            <person name="Douillard F.P."/>
            <person name="Paul Ross R."/>
            <person name="Yang R."/>
            <person name="Briner A.E."/>
            <person name="Felis G.E."/>
            <person name="de Vos W.M."/>
            <person name="Barrangou R."/>
            <person name="Klaenhammer T.R."/>
            <person name="Caufield P.W."/>
            <person name="Cui Y."/>
            <person name="Zhang H."/>
            <person name="O'Toole P.W."/>
        </authorList>
    </citation>
    <scope>NUCLEOTIDE SEQUENCE [LARGE SCALE GENOMIC DNA]</scope>
    <source>
        <strain evidence="1 2">DSM 22697</strain>
    </source>
</reference>
<dbReference type="EMBL" id="AYZJ01000024">
    <property type="protein sequence ID" value="KRN24133.1"/>
    <property type="molecule type" value="Genomic_DNA"/>
</dbReference>
<keyword evidence="2" id="KW-1185">Reference proteome</keyword>